<dbReference type="Pfam" id="PF00887">
    <property type="entry name" value="ACBP"/>
    <property type="match status" value="1"/>
</dbReference>
<dbReference type="InterPro" id="IPR000582">
    <property type="entry name" value="Acyl-CoA-binding_protein"/>
</dbReference>
<dbReference type="AlphaFoldDB" id="A0A226DR36"/>
<dbReference type="Proteomes" id="UP000198287">
    <property type="component" value="Unassembled WGS sequence"/>
</dbReference>
<dbReference type="InterPro" id="IPR014352">
    <property type="entry name" value="FERM/acyl-CoA-bd_prot_sf"/>
</dbReference>
<evidence type="ECO:0000259" key="1">
    <source>
        <dbReference type="Pfam" id="PF00887"/>
    </source>
</evidence>
<dbReference type="OrthoDB" id="346910at2759"/>
<evidence type="ECO:0000313" key="2">
    <source>
        <dbReference type="EMBL" id="OXA47982.1"/>
    </source>
</evidence>
<dbReference type="EMBL" id="LNIX01000012">
    <property type="protein sequence ID" value="OXA47982.1"/>
    <property type="molecule type" value="Genomic_DNA"/>
</dbReference>
<organism evidence="2 3">
    <name type="scientific">Folsomia candida</name>
    <name type="common">Springtail</name>
    <dbReference type="NCBI Taxonomy" id="158441"/>
    <lineage>
        <taxon>Eukaryota</taxon>
        <taxon>Metazoa</taxon>
        <taxon>Ecdysozoa</taxon>
        <taxon>Arthropoda</taxon>
        <taxon>Hexapoda</taxon>
        <taxon>Collembola</taxon>
        <taxon>Entomobryomorpha</taxon>
        <taxon>Isotomoidea</taxon>
        <taxon>Isotomidae</taxon>
        <taxon>Proisotominae</taxon>
        <taxon>Folsomia</taxon>
    </lineage>
</organism>
<sequence>MLYPLLVTFYTIIFTLLRRIFSLLPNQKLPIFQNRKKSHHSSTLAEPQKSSPELVSRFTNTAQVFVPLLLPGLISSSDRLHLYSLYKQATSGNCPISLGNFRGPKLSWLSLRGMPTTRAMEKYANFYETLRLKEVEHLTQQNYAGALTREFKTLHNFEPVLHPGHILIPLNQLPPRTLNEYNSAVKTKYMAAGRGKVAYEEGAMHDPRQISDPHFLAIWTETHFSKLVTHLAPGRVELAPYRDLFGVEGNAEDYFIVDLTGVQAIPLRKSDNAVLSPCVVLLKLSPPSQQLVAIAIENLFETRSNSKDLNMPPFPAVLGNLRLVAPTDGVAWEHCKLHGALNANYISGMGLHTVLHAALAGPISLTFESMAGNKRSRPNSVIRRIFEVHSYVHCGVDSNAFDFKESVLFAEGSPYYPWPVDTANGGIYNVARLICDGWGQPETKHPIYDGYNNSRKENIITYTEHEDVLPFRKFVNSFAPPIKEFVMKVVSLVGRDETEMSYMAEFLTALRDKLPSESWVRTELKDCFDLNDNFFEGETLIAKLLNFFIFNAVLHSVEHCLLESKLMKDFHGIIRIGVDFENTKTRREDISECMRKINSVADRSKMYLMNNMVSYPHLSRNFADFFAKEGGYFGSEVFSSSNFPLDRLKVLKSYEEEFASGLERIFEGKINSGVCANITLSDLGVSVQS</sequence>
<dbReference type="SUPFAM" id="SSF47027">
    <property type="entry name" value="Acyl-CoA binding protein"/>
    <property type="match status" value="1"/>
</dbReference>
<name>A0A226DR36_FOLCA</name>
<dbReference type="Gene3D" id="1.20.80.10">
    <property type="match status" value="1"/>
</dbReference>
<comment type="caution">
    <text evidence="2">The sequence shown here is derived from an EMBL/GenBank/DDBJ whole genome shotgun (WGS) entry which is preliminary data.</text>
</comment>
<dbReference type="InterPro" id="IPR035984">
    <property type="entry name" value="Acyl-CoA-binding_sf"/>
</dbReference>
<proteinExistence type="predicted"/>
<reference evidence="2 3" key="1">
    <citation type="submission" date="2015-12" db="EMBL/GenBank/DDBJ databases">
        <title>The genome of Folsomia candida.</title>
        <authorList>
            <person name="Faddeeva A."/>
            <person name="Derks M.F."/>
            <person name="Anvar Y."/>
            <person name="Smit S."/>
            <person name="Van Straalen N."/>
            <person name="Roelofs D."/>
        </authorList>
    </citation>
    <scope>NUCLEOTIDE SEQUENCE [LARGE SCALE GENOMIC DNA]</scope>
    <source>
        <strain evidence="2 3">VU population</strain>
        <tissue evidence="2">Whole body</tissue>
    </source>
</reference>
<gene>
    <name evidence="2" type="ORF">Fcan01_17316</name>
</gene>
<feature type="domain" description="ACB" evidence="1">
    <location>
        <begin position="69"/>
        <end position="125"/>
    </location>
</feature>
<dbReference type="GO" id="GO:0000062">
    <property type="term" value="F:fatty-acyl-CoA binding"/>
    <property type="evidence" value="ECO:0007669"/>
    <property type="project" value="InterPro"/>
</dbReference>
<keyword evidence="3" id="KW-1185">Reference proteome</keyword>
<evidence type="ECO:0000313" key="3">
    <source>
        <dbReference type="Proteomes" id="UP000198287"/>
    </source>
</evidence>
<accession>A0A226DR36</accession>
<protein>
    <submittedName>
        <fullName evidence="2">Diazepam-binding inhibitor-like 5</fullName>
    </submittedName>
</protein>